<dbReference type="AlphaFoldDB" id="A0A1B8GY61"/>
<organism evidence="2 3">
    <name type="scientific">Pseudogymnoascus verrucosus</name>
    <dbReference type="NCBI Taxonomy" id="342668"/>
    <lineage>
        <taxon>Eukaryota</taxon>
        <taxon>Fungi</taxon>
        <taxon>Dikarya</taxon>
        <taxon>Ascomycota</taxon>
        <taxon>Pezizomycotina</taxon>
        <taxon>Leotiomycetes</taxon>
        <taxon>Thelebolales</taxon>
        <taxon>Thelebolaceae</taxon>
        <taxon>Pseudogymnoascus</taxon>
    </lineage>
</organism>
<feature type="compositionally biased region" description="Low complexity" evidence="1">
    <location>
        <begin position="412"/>
        <end position="437"/>
    </location>
</feature>
<feature type="compositionally biased region" description="Polar residues" evidence="1">
    <location>
        <begin position="370"/>
        <end position="381"/>
    </location>
</feature>
<feature type="region of interest" description="Disordered" evidence="1">
    <location>
        <begin position="370"/>
        <end position="437"/>
    </location>
</feature>
<reference evidence="2 3" key="1">
    <citation type="submission" date="2016-03" db="EMBL/GenBank/DDBJ databases">
        <title>Comparative genomics of Pseudogymnoascus destructans, the fungus causing white-nose syndrome of bats.</title>
        <authorList>
            <person name="Palmer J.M."/>
            <person name="Drees K.P."/>
            <person name="Foster J.T."/>
            <person name="Lindner D.L."/>
        </authorList>
    </citation>
    <scope>NUCLEOTIDE SEQUENCE [LARGE SCALE GENOMIC DNA]</scope>
    <source>
        <strain evidence="2 3">UAMH 10579</strain>
    </source>
</reference>
<dbReference type="GeneID" id="28834560"/>
<feature type="compositionally biased region" description="Basic and acidic residues" evidence="1">
    <location>
        <begin position="159"/>
        <end position="178"/>
    </location>
</feature>
<proteinExistence type="predicted"/>
<evidence type="ECO:0000256" key="1">
    <source>
        <dbReference type="SAM" id="MobiDB-lite"/>
    </source>
</evidence>
<gene>
    <name evidence="2" type="ORF">VE01_01174</name>
</gene>
<dbReference type="RefSeq" id="XP_059320058.1">
    <property type="nucleotide sequence ID" value="XM_059463336.1"/>
</dbReference>
<keyword evidence="3" id="KW-1185">Reference proteome</keyword>
<protein>
    <submittedName>
        <fullName evidence="2">Uncharacterized protein</fullName>
    </submittedName>
</protein>
<feature type="region of interest" description="Disordered" evidence="1">
    <location>
        <begin position="122"/>
        <end position="189"/>
    </location>
</feature>
<name>A0A1B8GY61_9PEZI</name>
<dbReference type="Proteomes" id="UP000091956">
    <property type="component" value="Unassembled WGS sequence"/>
</dbReference>
<accession>A0A1B8GY61</accession>
<dbReference type="EMBL" id="KV460208">
    <property type="protein sequence ID" value="OBU00759.2"/>
    <property type="molecule type" value="Genomic_DNA"/>
</dbReference>
<sequence length="574" mass="62728">MTRGSGSDSHRESMTVLLESIHPCTIWAWIPAKGVSPMNSCGLDPFVESHDNTGSKCQASPIVRGKKEDRKWQGRVGVSQTLLFEVNGDTNARIETGLKVKAGRPGDRKESLVQMRIRLLEQSQKTRQNHKHTIPKGREFIRSGDYNSASSTVTGSKADMQRRGGKETEGEEMGEPHPHLSSWGSKSLGLAKPASDSSVISVTSPKVSLEMHVAPRSAKLKLETAAGSESEAQQESTKSLAFKIPFYHRKEASRKSIAPIIRERVEMFESTREGADANLTVSDGPSALFRGQINDKGKAKHASNGEIFGVKEVVREKQVKVGRKSPATNQLNKTMSAFSKCLAERKRSRTGCMVDGKYVSAFAYRGMTKETSASNSWTTATESRESEPSSPNDKSIMQTSSRPETQANGIASRQQPPSKQQSNPSRLPIPSSSYSGSRPSTLFDWSYGSYEASPLPLAIGSISSSSEDSMTQRRAPTEPLPEAKNLRISEIIAMANGPEQFAAHRRILQEHPARHNVGRAGIGAWVDTESSNDEDGTLIIKSVAKLREPKPLRITEVSSLAKICRLGRSRGDLE</sequence>
<evidence type="ECO:0000313" key="2">
    <source>
        <dbReference type="EMBL" id="OBU00759.2"/>
    </source>
</evidence>
<reference evidence="3" key="2">
    <citation type="journal article" date="2018" name="Nat. Commun.">
        <title>Extreme sensitivity to ultraviolet light in the fungal pathogen causing white-nose syndrome of bats.</title>
        <authorList>
            <person name="Palmer J.M."/>
            <person name="Drees K.P."/>
            <person name="Foster J.T."/>
            <person name="Lindner D.L."/>
        </authorList>
    </citation>
    <scope>NUCLEOTIDE SEQUENCE [LARGE SCALE GENOMIC DNA]</scope>
    <source>
        <strain evidence="3">UAMH 10579</strain>
    </source>
</reference>
<feature type="compositionally biased region" description="Polar residues" evidence="1">
    <location>
        <begin position="145"/>
        <end position="155"/>
    </location>
</feature>
<evidence type="ECO:0000313" key="3">
    <source>
        <dbReference type="Proteomes" id="UP000091956"/>
    </source>
</evidence>
<feature type="compositionally biased region" description="Polar residues" evidence="1">
    <location>
        <begin position="388"/>
        <end position="411"/>
    </location>
</feature>